<reference evidence="3 4" key="1">
    <citation type="submission" date="2018-11" db="EMBL/GenBank/DDBJ databases">
        <authorList>
            <consortium name="Pathogen Informatics"/>
        </authorList>
    </citation>
    <scope>NUCLEOTIDE SEQUENCE [LARGE SCALE GENOMIC DNA]</scope>
</reference>
<sequence length="339" mass="38262">MADHKILPVFAFIDDGEQLQQLREYLTTVGKAKLDLKGPPDVSENLLDICSQLTVMGACPHPVEVDYILNSICSLMVLVPAERALEVETLYRSLVAMCSEARMIGELDCSTETLQKQFKQWGTSLEGQRDILRLVHVGLLEDQKADQAAKVMIMLLGTYTEKDAAQAREDAIECVRTAVVDPKSFSFDHLQRLCAVKALQKSDPLMYSALELFISGTLKDYRAFVKAHPEFVGQMLKVDEAVLLKKIRLLTLMTIAETNNVSFYYIMDHLGKIVIFQVIHLDDLAKELDLPSNDQLEEFIIDAIQVNAISGKLNEITRTLVVSSFQHRQFGREQWQTLQ</sequence>
<dbReference type="PANTHER" id="PTHR15350:SF2">
    <property type="entry name" value="EUKARYOTIC TRANSLATION INITIATION FACTOR 3 SUBUNIT M"/>
    <property type="match status" value="1"/>
</dbReference>
<dbReference type="AlphaFoldDB" id="A0A3P7PII1"/>
<comment type="similarity">
    <text evidence="1">Belongs to the CSN7/EIF3M family. CSN7 subfamily.</text>
</comment>
<gene>
    <name evidence="3" type="ORF">CGOC_LOCUS8643</name>
</gene>
<evidence type="ECO:0000259" key="2">
    <source>
        <dbReference type="PROSITE" id="PS50250"/>
    </source>
</evidence>
<dbReference type="PROSITE" id="PS50250">
    <property type="entry name" value="PCI"/>
    <property type="match status" value="1"/>
</dbReference>
<keyword evidence="4" id="KW-1185">Reference proteome</keyword>
<dbReference type="Proteomes" id="UP000271889">
    <property type="component" value="Unassembled WGS sequence"/>
</dbReference>
<dbReference type="InterPro" id="IPR000717">
    <property type="entry name" value="PCI_dom"/>
</dbReference>
<name>A0A3P7PII1_CYLGO</name>
<evidence type="ECO:0000256" key="1">
    <source>
        <dbReference type="ARBA" id="ARBA00008482"/>
    </source>
</evidence>
<protein>
    <recommendedName>
        <fullName evidence="2">PCI domain-containing protein</fullName>
    </recommendedName>
</protein>
<evidence type="ECO:0000313" key="3">
    <source>
        <dbReference type="EMBL" id="VDN19719.1"/>
    </source>
</evidence>
<dbReference type="GO" id="GO:0005852">
    <property type="term" value="C:eukaryotic translation initiation factor 3 complex"/>
    <property type="evidence" value="ECO:0007669"/>
    <property type="project" value="TreeGrafter"/>
</dbReference>
<accession>A0A3P7PII1</accession>
<feature type="domain" description="PCI" evidence="2">
    <location>
        <begin position="147"/>
        <end position="327"/>
    </location>
</feature>
<dbReference type="Pfam" id="PF01399">
    <property type="entry name" value="PCI"/>
    <property type="match status" value="1"/>
</dbReference>
<dbReference type="GO" id="GO:0002183">
    <property type="term" value="P:cytoplasmic translational initiation"/>
    <property type="evidence" value="ECO:0007669"/>
    <property type="project" value="TreeGrafter"/>
</dbReference>
<dbReference type="InterPro" id="IPR045237">
    <property type="entry name" value="COPS7/eIF3m"/>
</dbReference>
<dbReference type="PANTHER" id="PTHR15350">
    <property type="entry name" value="COP9 SIGNALOSOME COMPLEX SUBUNIT 7/DENDRITIC CELL PROTEIN GA17"/>
    <property type="match status" value="1"/>
</dbReference>
<dbReference type="OrthoDB" id="337870at2759"/>
<feature type="non-terminal residue" evidence="3">
    <location>
        <position position="339"/>
    </location>
</feature>
<evidence type="ECO:0000313" key="4">
    <source>
        <dbReference type="Proteomes" id="UP000271889"/>
    </source>
</evidence>
<proteinExistence type="inferred from homology"/>
<dbReference type="EMBL" id="UYRV01104578">
    <property type="protein sequence ID" value="VDN19719.1"/>
    <property type="molecule type" value="Genomic_DNA"/>
</dbReference>
<dbReference type="SMART" id="SM00088">
    <property type="entry name" value="PINT"/>
    <property type="match status" value="1"/>
</dbReference>
<organism evidence="3 4">
    <name type="scientific">Cylicostephanus goldi</name>
    <name type="common">Nematode worm</name>
    <dbReference type="NCBI Taxonomy" id="71465"/>
    <lineage>
        <taxon>Eukaryota</taxon>
        <taxon>Metazoa</taxon>
        <taxon>Ecdysozoa</taxon>
        <taxon>Nematoda</taxon>
        <taxon>Chromadorea</taxon>
        <taxon>Rhabditida</taxon>
        <taxon>Rhabditina</taxon>
        <taxon>Rhabditomorpha</taxon>
        <taxon>Strongyloidea</taxon>
        <taxon>Strongylidae</taxon>
        <taxon>Cylicostephanus</taxon>
    </lineage>
</organism>